<dbReference type="InterPro" id="IPR038705">
    <property type="entry name" value="YabP_sf"/>
</dbReference>
<keyword evidence="2" id="KW-1185">Reference proteome</keyword>
<dbReference type="GO" id="GO:0030435">
    <property type="term" value="P:sporulation resulting in formation of a cellular spore"/>
    <property type="evidence" value="ECO:0007669"/>
    <property type="project" value="InterPro"/>
</dbReference>
<sequence>MEDRKTSKSKTHNLILENREKLSLSGVEHVNSFNSEIITLQTVAGGLTIKGEELDVNKLNLEDGNLVITGVVHSLVYSSRDSIGSKGSGFLSKMFR</sequence>
<dbReference type="PIRSF" id="PIRSF011576">
    <property type="entry name" value="YabP"/>
    <property type="match status" value="1"/>
</dbReference>
<dbReference type="Pfam" id="PF07873">
    <property type="entry name" value="YabP"/>
    <property type="match status" value="1"/>
</dbReference>
<evidence type="ECO:0000313" key="1">
    <source>
        <dbReference type="EMBL" id="KAB3531891.1"/>
    </source>
</evidence>
<dbReference type="OrthoDB" id="9795125at2"/>
<gene>
    <name evidence="1" type="primary">yabP</name>
    <name evidence="1" type="ORF">F8154_12330</name>
</gene>
<dbReference type="NCBIfam" id="TIGR02892">
    <property type="entry name" value="spore_yabP"/>
    <property type="match status" value="1"/>
</dbReference>
<evidence type="ECO:0000313" key="2">
    <source>
        <dbReference type="Proteomes" id="UP000432715"/>
    </source>
</evidence>
<protein>
    <submittedName>
        <fullName evidence="1">Sporulation protein YabP</fullName>
    </submittedName>
</protein>
<organism evidence="1 2">
    <name type="scientific">Alkaliphilus pronyensis</name>
    <dbReference type="NCBI Taxonomy" id="1482732"/>
    <lineage>
        <taxon>Bacteria</taxon>
        <taxon>Bacillati</taxon>
        <taxon>Bacillota</taxon>
        <taxon>Clostridia</taxon>
        <taxon>Peptostreptococcales</taxon>
        <taxon>Natronincolaceae</taxon>
        <taxon>Alkaliphilus</taxon>
    </lineage>
</organism>
<dbReference type="AlphaFoldDB" id="A0A6I0FD51"/>
<dbReference type="Gene3D" id="2.60.40.2000">
    <property type="match status" value="1"/>
</dbReference>
<proteinExistence type="predicted"/>
<dbReference type="EMBL" id="WBZC01000053">
    <property type="protein sequence ID" value="KAB3531891.1"/>
    <property type="molecule type" value="Genomic_DNA"/>
</dbReference>
<accession>A0A6I0FD51</accession>
<reference evidence="1 2" key="1">
    <citation type="submission" date="2019-10" db="EMBL/GenBank/DDBJ databases">
        <title>Alkaliphilus serpentinus sp. nov. and Alkaliphilus pronyensis sp. nov., two novel anaerobic alkaliphilic species isolated from the serpentinized-hosted hydrothermal field of the Prony Bay (New Caledonia).</title>
        <authorList>
            <person name="Postec A."/>
        </authorList>
    </citation>
    <scope>NUCLEOTIDE SEQUENCE [LARGE SCALE GENOMIC DNA]</scope>
    <source>
        <strain evidence="1 2">LacV</strain>
    </source>
</reference>
<name>A0A6I0FD51_9FIRM</name>
<dbReference type="RefSeq" id="WP_151861923.1">
    <property type="nucleotide sequence ID" value="NZ_WBZC01000053.1"/>
</dbReference>
<comment type="caution">
    <text evidence="1">The sequence shown here is derived from an EMBL/GenBank/DDBJ whole genome shotgun (WGS) entry which is preliminary data.</text>
</comment>
<dbReference type="InterPro" id="IPR022476">
    <property type="entry name" value="Spore_YabP/YqfC"/>
</dbReference>
<dbReference type="InterPro" id="IPR012504">
    <property type="entry name" value="Spore_YabP"/>
</dbReference>
<dbReference type="Proteomes" id="UP000432715">
    <property type="component" value="Unassembled WGS sequence"/>
</dbReference>